<dbReference type="Gene3D" id="1.25.10.10">
    <property type="entry name" value="Leucine-rich Repeat Variant"/>
    <property type="match status" value="1"/>
</dbReference>
<name>B0EQY9_ENTDS</name>
<feature type="domain" description="Raptor N-terminal CASPase-like" evidence="5">
    <location>
        <begin position="41"/>
        <end position="195"/>
    </location>
</feature>
<dbReference type="GO" id="GO:0031931">
    <property type="term" value="C:TORC1 complex"/>
    <property type="evidence" value="ECO:0007669"/>
    <property type="project" value="InterPro"/>
</dbReference>
<gene>
    <name evidence="6" type="ORF">EDI_143770</name>
</gene>
<protein>
    <recommendedName>
        <fullName evidence="5">Raptor N-terminal CASPase-like domain-containing protein</fullName>
    </recommendedName>
</protein>
<dbReference type="OrthoDB" id="10262360at2759"/>
<dbReference type="PRINTS" id="PR01547">
    <property type="entry name" value="YEAST176DUF"/>
</dbReference>
<evidence type="ECO:0000313" key="7">
    <source>
        <dbReference type="Proteomes" id="UP000008076"/>
    </source>
</evidence>
<dbReference type="SMART" id="SM00320">
    <property type="entry name" value="WD40"/>
    <property type="match status" value="4"/>
</dbReference>
<dbReference type="OMA" id="NIFGWIN"/>
<dbReference type="GO" id="GO:0009267">
    <property type="term" value="P:cellular response to starvation"/>
    <property type="evidence" value="ECO:0007669"/>
    <property type="project" value="TreeGrafter"/>
</dbReference>
<accession>B0EQY9</accession>
<dbReference type="Pfam" id="PF00400">
    <property type="entry name" value="WD40"/>
    <property type="match status" value="1"/>
</dbReference>
<dbReference type="GO" id="GO:0010506">
    <property type="term" value="P:regulation of autophagy"/>
    <property type="evidence" value="ECO:0007669"/>
    <property type="project" value="TreeGrafter"/>
</dbReference>
<dbReference type="Proteomes" id="UP000008076">
    <property type="component" value="Unassembled WGS sequence"/>
</dbReference>
<dbReference type="PROSITE" id="PS50082">
    <property type="entry name" value="WD_REPEATS_2"/>
    <property type="match status" value="1"/>
</dbReference>
<organism evidence="7">
    <name type="scientific">Entamoeba dispar (strain ATCC PRA-260 / SAW760)</name>
    <dbReference type="NCBI Taxonomy" id="370354"/>
    <lineage>
        <taxon>Eukaryota</taxon>
        <taxon>Amoebozoa</taxon>
        <taxon>Evosea</taxon>
        <taxon>Archamoebae</taxon>
        <taxon>Mastigamoebida</taxon>
        <taxon>Entamoebidae</taxon>
        <taxon>Entamoeba</taxon>
    </lineage>
</organism>
<dbReference type="RefSeq" id="XP_001740521.1">
    <property type="nucleotide sequence ID" value="XM_001740469.1"/>
</dbReference>
<evidence type="ECO:0000256" key="4">
    <source>
        <dbReference type="PROSITE-ProRule" id="PRU00221"/>
    </source>
</evidence>
<dbReference type="VEuPathDB" id="AmoebaDB:EDI_143770"/>
<dbReference type="GO" id="GO:0030674">
    <property type="term" value="F:protein-macromolecule adaptor activity"/>
    <property type="evidence" value="ECO:0007669"/>
    <property type="project" value="TreeGrafter"/>
</dbReference>
<proteinExistence type="inferred from homology"/>
<dbReference type="Pfam" id="PF14538">
    <property type="entry name" value="Raptor_N"/>
    <property type="match status" value="1"/>
</dbReference>
<dbReference type="AlphaFoldDB" id="B0EQY9"/>
<sequence length="1066" mass="123915">MTKSNLFERMKINNEEYISICGVHEAKHKSKKYQYLQTPGIVRTPHLIICCCLNIGIEPPGYKKPKVSSNIFGWINTKEHKKREIGYEITNQIGIQYQRYCTPTVTTEGLWDPTIEKVKKACIGARERFGKDRILFHYNGHGVPLPTINHECWFFDEEITTYVPMNISEIYSCIGERGVYVFDCPYSERLFKWFIKRNEIIKKQNKKGGEYIVFSGYGDLEAPQTNPKYPIDIFSTCLTTPLSMAILDYYYSSENIIKLPTSFLKTLPIEHKTKIQPFSELYAILTSIIETIAWNVLPAEIFMKLFRQDIAVASLFRHFILACRIMKKFNYKPQSFPEIPDTSNHLLWKTWDSVLELAIPKLINSTRQINYLPTPFFNNLIISLKTWLSIHPSKASKPCILPMIFRLFLRKDYTYEVFGLICEYVDLGFFACDRVVNIGFIPLLVQSLEKEGLEEFGIFCLAKIFSYDSSLISHYLKGSIGTLIKIIQKKENIKENICGLFLLSQIFKDKEIIKQIDIKKIYNIFIEISKKENWLIKIWSIVCLTHLIEEEETIKNKNYLNLENQKIIIKLSKDKCPLVRCSIIYLIIHIIPKIKIEEIQEILNELQNIIFELAKDGCPTVRSLLVVLIFKIILNGYNGNKYQEILEYLGNDPDPDVIRASEGLILLNEKIKEIKINNKKQIISPIEQIIKTNKKIFEELIERFYCSIRDIFRKPLLIEVINENKIAKKEWFEKQSIATQSSCRDLYIEIPNKEMKEENKLILLNNMYIPKKVIFHPTLPVILTDIGNDTIGIYEYKISQFPTKTFCNFNPINTSINFIDWINKNDSLLISGCEDGSIRIWGDWSNENKLISSWRGIPNQVITNTYFSTLSNNKICVGADYSLYLWDIELEKYINTFKTEETITCLSQFSDKSFFCGGINGIVNIIDIRNKNINHWKDQKNEIVNIGYSTRSFTVVTTSKGDLSQVCLYDIRKISENQNSKPYKIINIPEITCACVHEEAPYFAIGTSNKYVQLYNVITGTKYQDLKLYENIFRFKSYPVNSVCFPDYDFSLGVTTNTNIIIYSLN</sequence>
<reference evidence="7" key="1">
    <citation type="submission" date="2007-12" db="EMBL/GenBank/DDBJ databases">
        <title>Annotation of Entamoeba dispar SAW760.</title>
        <authorList>
            <person name="Lorenzi H."/>
            <person name="Inman J."/>
            <person name="Schobel S."/>
            <person name="Amedeo P."/>
            <person name="Caler E."/>
        </authorList>
    </citation>
    <scope>NUCLEOTIDE SEQUENCE [LARGE SCALE GENOMIC DNA]</scope>
    <source>
        <strain evidence="7">ATCC PRA-260 / SAW760</strain>
    </source>
</reference>
<dbReference type="PANTHER" id="PTHR12848">
    <property type="entry name" value="REGULATORY-ASSOCIATED PROTEIN OF MTOR"/>
    <property type="match status" value="1"/>
</dbReference>
<keyword evidence="2 4" id="KW-0853">WD repeat</keyword>
<dbReference type="InterPro" id="IPR015943">
    <property type="entry name" value="WD40/YVTN_repeat-like_dom_sf"/>
</dbReference>
<dbReference type="InterPro" id="IPR029347">
    <property type="entry name" value="Raptor_N"/>
</dbReference>
<dbReference type="GO" id="GO:0071230">
    <property type="term" value="P:cellular response to amino acid stimulus"/>
    <property type="evidence" value="ECO:0007669"/>
    <property type="project" value="TreeGrafter"/>
</dbReference>
<evidence type="ECO:0000313" key="6">
    <source>
        <dbReference type="EMBL" id="EDR23065.1"/>
    </source>
</evidence>
<feature type="repeat" description="WD" evidence="4">
    <location>
        <begin position="823"/>
        <end position="841"/>
    </location>
</feature>
<evidence type="ECO:0000256" key="2">
    <source>
        <dbReference type="ARBA" id="ARBA00022574"/>
    </source>
</evidence>
<dbReference type="KEGG" id="edi:EDI_143770"/>
<dbReference type="GO" id="GO:0005737">
    <property type="term" value="C:cytoplasm"/>
    <property type="evidence" value="ECO:0007669"/>
    <property type="project" value="TreeGrafter"/>
</dbReference>
<evidence type="ECO:0000256" key="1">
    <source>
        <dbReference type="ARBA" id="ARBA00009257"/>
    </source>
</evidence>
<dbReference type="SMART" id="SM01302">
    <property type="entry name" value="Raptor_N"/>
    <property type="match status" value="1"/>
</dbReference>
<dbReference type="EMBL" id="DS550430">
    <property type="protein sequence ID" value="EDR23065.1"/>
    <property type="molecule type" value="Genomic_DNA"/>
</dbReference>
<evidence type="ECO:0000259" key="5">
    <source>
        <dbReference type="SMART" id="SM01302"/>
    </source>
</evidence>
<dbReference type="SUPFAM" id="SSF50978">
    <property type="entry name" value="WD40 repeat-like"/>
    <property type="match status" value="1"/>
</dbReference>
<dbReference type="PANTHER" id="PTHR12848:SF16">
    <property type="entry name" value="REGULATORY-ASSOCIATED PROTEIN OF MTOR"/>
    <property type="match status" value="1"/>
</dbReference>
<dbReference type="Gene3D" id="2.130.10.10">
    <property type="entry name" value="YVTN repeat-like/Quinoprotein amine dehydrogenase"/>
    <property type="match status" value="2"/>
</dbReference>
<dbReference type="InterPro" id="IPR016024">
    <property type="entry name" value="ARM-type_fold"/>
</dbReference>
<dbReference type="InterPro" id="IPR036322">
    <property type="entry name" value="WD40_repeat_dom_sf"/>
</dbReference>
<keyword evidence="7" id="KW-1185">Reference proteome</keyword>
<dbReference type="GO" id="GO:0031929">
    <property type="term" value="P:TOR signaling"/>
    <property type="evidence" value="ECO:0007669"/>
    <property type="project" value="InterPro"/>
</dbReference>
<dbReference type="InterPro" id="IPR011989">
    <property type="entry name" value="ARM-like"/>
</dbReference>
<dbReference type="GO" id="GO:0030307">
    <property type="term" value="P:positive regulation of cell growth"/>
    <property type="evidence" value="ECO:0007669"/>
    <property type="project" value="TreeGrafter"/>
</dbReference>
<keyword evidence="3" id="KW-0677">Repeat</keyword>
<dbReference type="SUPFAM" id="SSF48371">
    <property type="entry name" value="ARM repeat"/>
    <property type="match status" value="1"/>
</dbReference>
<dbReference type="GeneID" id="5885684"/>
<evidence type="ECO:0000256" key="3">
    <source>
        <dbReference type="ARBA" id="ARBA00022737"/>
    </source>
</evidence>
<dbReference type="InterPro" id="IPR001680">
    <property type="entry name" value="WD40_rpt"/>
</dbReference>
<comment type="similarity">
    <text evidence="1">Belongs to the WD repeat RAPTOR family.</text>
</comment>
<dbReference type="eggNOG" id="KOG1517">
    <property type="taxonomic scope" value="Eukaryota"/>
</dbReference>
<dbReference type="InterPro" id="IPR004083">
    <property type="entry name" value="Raptor"/>
</dbReference>